<evidence type="ECO:0008006" key="4">
    <source>
        <dbReference type="Google" id="ProtNLM"/>
    </source>
</evidence>
<protein>
    <recommendedName>
        <fullName evidence="4">DoxX-like family protein</fullName>
    </recommendedName>
</protein>
<feature type="transmembrane region" description="Helical" evidence="1">
    <location>
        <begin position="50"/>
        <end position="67"/>
    </location>
</feature>
<keyword evidence="3" id="KW-1185">Reference proteome</keyword>
<evidence type="ECO:0000313" key="3">
    <source>
        <dbReference type="Proteomes" id="UP000625551"/>
    </source>
</evidence>
<keyword evidence="1" id="KW-1133">Transmembrane helix</keyword>
<comment type="caution">
    <text evidence="2">The sequence shown here is derived from an EMBL/GenBank/DDBJ whole genome shotgun (WGS) entry which is preliminary data.</text>
</comment>
<name>A0ABR7XJ97_9BACT</name>
<feature type="transmembrane region" description="Helical" evidence="1">
    <location>
        <begin position="5"/>
        <end position="23"/>
    </location>
</feature>
<accession>A0ABR7XJ97</accession>
<dbReference type="RefSeq" id="WP_191183632.1">
    <property type="nucleotide sequence ID" value="NZ_JACXAJ010000003.1"/>
</dbReference>
<gene>
    <name evidence="2" type="ORF">H9Q13_09910</name>
</gene>
<dbReference type="Proteomes" id="UP000625551">
    <property type="component" value="Unassembled WGS sequence"/>
</dbReference>
<sequence>MKKGILSVLIGAIGLALITYFYYQTEVHYEEIGGVQHIATLYTMSLPLRIFLFTTEALGVILGYLAYRGKYAKTGLLGMGLCALCLILLYGYTF</sequence>
<proteinExistence type="predicted"/>
<keyword evidence="1" id="KW-0472">Membrane</keyword>
<dbReference type="EMBL" id="JACXAJ010000003">
    <property type="protein sequence ID" value="MBD1397481.1"/>
    <property type="molecule type" value="Genomic_DNA"/>
</dbReference>
<keyword evidence="1" id="KW-0812">Transmembrane</keyword>
<evidence type="ECO:0000256" key="1">
    <source>
        <dbReference type="SAM" id="Phobius"/>
    </source>
</evidence>
<organism evidence="2 3">
    <name type="scientific">Pontibacter aquaedesilientis</name>
    <dbReference type="NCBI Taxonomy" id="2766980"/>
    <lineage>
        <taxon>Bacteria</taxon>
        <taxon>Pseudomonadati</taxon>
        <taxon>Bacteroidota</taxon>
        <taxon>Cytophagia</taxon>
        <taxon>Cytophagales</taxon>
        <taxon>Hymenobacteraceae</taxon>
        <taxon>Pontibacter</taxon>
    </lineage>
</organism>
<feature type="transmembrane region" description="Helical" evidence="1">
    <location>
        <begin position="74"/>
        <end position="92"/>
    </location>
</feature>
<evidence type="ECO:0000313" key="2">
    <source>
        <dbReference type="EMBL" id="MBD1397481.1"/>
    </source>
</evidence>
<reference evidence="2 3" key="1">
    <citation type="submission" date="2020-09" db="EMBL/GenBank/DDBJ databases">
        <title>Genome sequencing and assembly of Pontibacter sp.</title>
        <authorList>
            <person name="Chhetri G."/>
        </authorList>
    </citation>
    <scope>NUCLEOTIDE SEQUENCE [LARGE SCALE GENOMIC DNA]</scope>
    <source>
        <strain evidence="2 3">JH31</strain>
    </source>
</reference>